<keyword evidence="1" id="KW-0472">Membrane</keyword>
<reference evidence="2" key="2">
    <citation type="journal article" date="2015" name="Fish Shellfish Immunol.">
        <title>Early steps in the European eel (Anguilla anguilla)-Vibrio vulnificus interaction in the gills: Role of the RtxA13 toxin.</title>
        <authorList>
            <person name="Callol A."/>
            <person name="Pajuelo D."/>
            <person name="Ebbesson L."/>
            <person name="Teles M."/>
            <person name="MacKenzie S."/>
            <person name="Amaro C."/>
        </authorList>
    </citation>
    <scope>NUCLEOTIDE SEQUENCE</scope>
</reference>
<keyword evidence="1" id="KW-0812">Transmembrane</keyword>
<sequence length="53" mass="6016">MPCSLFCLEKENGCTAWQVPCMCSADITLPVVLDLLLVTVILTVLFFRFTTYR</sequence>
<protein>
    <submittedName>
        <fullName evidence="2">Uncharacterized protein</fullName>
    </submittedName>
</protein>
<name>A0A0E9TAC4_ANGAN</name>
<evidence type="ECO:0000313" key="2">
    <source>
        <dbReference type="EMBL" id="JAH49663.1"/>
    </source>
</evidence>
<accession>A0A0E9TAC4</accession>
<reference evidence="2" key="1">
    <citation type="submission" date="2014-11" db="EMBL/GenBank/DDBJ databases">
        <authorList>
            <person name="Amaro Gonzalez C."/>
        </authorList>
    </citation>
    <scope>NUCLEOTIDE SEQUENCE</scope>
</reference>
<organism evidence="2">
    <name type="scientific">Anguilla anguilla</name>
    <name type="common">European freshwater eel</name>
    <name type="synonym">Muraena anguilla</name>
    <dbReference type="NCBI Taxonomy" id="7936"/>
    <lineage>
        <taxon>Eukaryota</taxon>
        <taxon>Metazoa</taxon>
        <taxon>Chordata</taxon>
        <taxon>Craniata</taxon>
        <taxon>Vertebrata</taxon>
        <taxon>Euteleostomi</taxon>
        <taxon>Actinopterygii</taxon>
        <taxon>Neopterygii</taxon>
        <taxon>Teleostei</taxon>
        <taxon>Anguilliformes</taxon>
        <taxon>Anguillidae</taxon>
        <taxon>Anguilla</taxon>
    </lineage>
</organism>
<keyword evidence="1" id="KW-1133">Transmembrane helix</keyword>
<feature type="transmembrane region" description="Helical" evidence="1">
    <location>
        <begin position="27"/>
        <end position="47"/>
    </location>
</feature>
<evidence type="ECO:0000256" key="1">
    <source>
        <dbReference type="SAM" id="Phobius"/>
    </source>
</evidence>
<dbReference type="EMBL" id="GBXM01058914">
    <property type="protein sequence ID" value="JAH49663.1"/>
    <property type="molecule type" value="Transcribed_RNA"/>
</dbReference>
<dbReference type="AlphaFoldDB" id="A0A0E9TAC4"/>
<proteinExistence type="predicted"/>